<evidence type="ECO:0000313" key="2">
    <source>
        <dbReference type="EMBL" id="KAI6657192.1"/>
    </source>
</evidence>
<evidence type="ECO:0008006" key="4">
    <source>
        <dbReference type="Google" id="ProtNLM"/>
    </source>
</evidence>
<feature type="transmembrane region" description="Helical" evidence="1">
    <location>
        <begin position="121"/>
        <end position="140"/>
    </location>
</feature>
<feature type="transmembrane region" description="Helical" evidence="1">
    <location>
        <begin position="302"/>
        <end position="327"/>
    </location>
</feature>
<keyword evidence="1" id="KW-1133">Transmembrane helix</keyword>
<evidence type="ECO:0000256" key="1">
    <source>
        <dbReference type="SAM" id="Phobius"/>
    </source>
</evidence>
<dbReference type="AlphaFoldDB" id="A0AAV7K7Y6"/>
<dbReference type="EMBL" id="JAKMXF010000122">
    <property type="protein sequence ID" value="KAI6657192.1"/>
    <property type="molecule type" value="Genomic_DNA"/>
</dbReference>
<name>A0AAV7K7Y6_9METZ</name>
<gene>
    <name evidence="2" type="ORF">LOD99_15978</name>
</gene>
<evidence type="ECO:0000313" key="3">
    <source>
        <dbReference type="Proteomes" id="UP001165289"/>
    </source>
</evidence>
<feature type="transmembrane region" description="Helical" evidence="1">
    <location>
        <begin position="14"/>
        <end position="38"/>
    </location>
</feature>
<feature type="transmembrane region" description="Helical" evidence="1">
    <location>
        <begin position="160"/>
        <end position="175"/>
    </location>
</feature>
<protein>
    <recommendedName>
        <fullName evidence="4">G-protein coupled receptors family 1 profile domain-containing protein</fullName>
    </recommendedName>
</protein>
<keyword evidence="1" id="KW-0472">Membrane</keyword>
<dbReference type="Proteomes" id="UP001165289">
    <property type="component" value="Unassembled WGS sequence"/>
</dbReference>
<reference evidence="2 3" key="1">
    <citation type="journal article" date="2023" name="BMC Biol.">
        <title>The compact genome of the sponge Oopsacas minuta (Hexactinellida) is lacking key metazoan core genes.</title>
        <authorList>
            <person name="Santini S."/>
            <person name="Schenkelaars Q."/>
            <person name="Jourda C."/>
            <person name="Duchesne M."/>
            <person name="Belahbib H."/>
            <person name="Rocher C."/>
            <person name="Selva M."/>
            <person name="Riesgo A."/>
            <person name="Vervoort M."/>
            <person name="Leys S.P."/>
            <person name="Kodjabachian L."/>
            <person name="Le Bivic A."/>
            <person name="Borchiellini C."/>
            <person name="Claverie J.M."/>
            <person name="Renard E."/>
        </authorList>
    </citation>
    <scope>NUCLEOTIDE SEQUENCE [LARGE SCALE GENOMIC DNA]</scope>
    <source>
        <strain evidence="2">SPO-2</strain>
    </source>
</reference>
<feature type="transmembrane region" description="Helical" evidence="1">
    <location>
        <begin position="69"/>
        <end position="89"/>
    </location>
</feature>
<comment type="caution">
    <text evidence="2">The sequence shown here is derived from an EMBL/GenBank/DDBJ whole genome shotgun (WGS) entry which is preliminary data.</text>
</comment>
<accession>A0AAV7K7Y6</accession>
<keyword evidence="1" id="KW-0812">Transmembrane</keyword>
<feature type="transmembrane region" description="Helical" evidence="1">
    <location>
        <begin position="181"/>
        <end position="198"/>
    </location>
</feature>
<sequence length="354" mass="40784">MNITDVIQTKFEQVVVYCITIPSMIGVIIGSINVVHLIRLSRYWYRMRNKTEHTNDGNYKTATVNYVKFGLSSLVLFSEILIVSLIAVGDGLHHISCGFSQEYEIQCMLTDFVDQIVDTFLLVWLIIPLSVVNMLSLFMIEVIGHSNVDTGILRRESMRTFWLCVCLFSLSGIEIDVVNSIGVIVTKLIIIYICWIVYKSMKKLFIALKSKCLDYTYELENLAYFRSQVKHYKWSSLIVGLSGGGFFVSNAILKIHESIFEVYILIKSQQSFFSLVLHKELVSMQIYETVHTGLVIIERIFFVNWALVSTLLNCFLLIIFILQALWYRRSMSKPFHIKLVDSGNGYSVYKKVNY</sequence>
<proteinExistence type="predicted"/>
<keyword evidence="3" id="KW-1185">Reference proteome</keyword>
<organism evidence="2 3">
    <name type="scientific">Oopsacas minuta</name>
    <dbReference type="NCBI Taxonomy" id="111878"/>
    <lineage>
        <taxon>Eukaryota</taxon>
        <taxon>Metazoa</taxon>
        <taxon>Porifera</taxon>
        <taxon>Hexactinellida</taxon>
        <taxon>Hexasterophora</taxon>
        <taxon>Lyssacinosida</taxon>
        <taxon>Leucopsacidae</taxon>
        <taxon>Oopsacas</taxon>
    </lineage>
</organism>
<feature type="transmembrane region" description="Helical" evidence="1">
    <location>
        <begin position="234"/>
        <end position="253"/>
    </location>
</feature>